<evidence type="ECO:0000259" key="12">
    <source>
        <dbReference type="Pfam" id="PF00288"/>
    </source>
</evidence>
<dbReference type="EC" id="2.7.1.39" evidence="3 11"/>
<keyword evidence="8 11" id="KW-0547">Nucleotide-binding</keyword>
<evidence type="ECO:0000313" key="16">
    <source>
        <dbReference type="Proteomes" id="UP000564964"/>
    </source>
</evidence>
<comment type="caution">
    <text evidence="14">The sequence shown here is derived from an EMBL/GenBank/DDBJ whole genome shotgun (WGS) entry which is preliminary data.</text>
</comment>
<evidence type="ECO:0000256" key="6">
    <source>
        <dbReference type="ARBA" id="ARBA00022679"/>
    </source>
</evidence>
<keyword evidence="7 11" id="KW-0791">Threonine biosynthesis</keyword>
<dbReference type="GO" id="GO:0005737">
    <property type="term" value="C:cytoplasm"/>
    <property type="evidence" value="ECO:0007669"/>
    <property type="project" value="UniProtKB-SubCell"/>
</dbReference>
<dbReference type="InterPro" id="IPR013750">
    <property type="entry name" value="GHMP_kinase_C_dom"/>
</dbReference>
<dbReference type="Pfam" id="PF00288">
    <property type="entry name" value="GHMP_kinases_N"/>
    <property type="match status" value="1"/>
</dbReference>
<comment type="pathway">
    <text evidence="1 11">Amino-acid biosynthesis; L-threonine biosynthesis; L-threonine from L-aspartate: step 4/5.</text>
</comment>
<keyword evidence="9 11" id="KW-0418">Kinase</keyword>
<dbReference type="NCBIfam" id="NF002288">
    <property type="entry name" value="PRK01212.1-4"/>
    <property type="match status" value="1"/>
</dbReference>
<dbReference type="AlphaFoldDB" id="A0A7J4JHX9"/>
<evidence type="ECO:0000256" key="1">
    <source>
        <dbReference type="ARBA" id="ARBA00005015"/>
    </source>
</evidence>
<evidence type="ECO:0000259" key="13">
    <source>
        <dbReference type="Pfam" id="PF08544"/>
    </source>
</evidence>
<evidence type="ECO:0000256" key="5">
    <source>
        <dbReference type="ARBA" id="ARBA00022605"/>
    </source>
</evidence>
<reference evidence="15" key="3">
    <citation type="submission" date="2021-05" db="EMBL/GenBank/DDBJ databases">
        <title>Protein family content uncovers lineage relationships and bacterial pathway maintenance mechanisms in DPANN archaea.</title>
        <authorList>
            <person name="Castelle C.J."/>
            <person name="Meheust R."/>
            <person name="Jaffe A.L."/>
            <person name="Seitz K."/>
            <person name="Gong X."/>
            <person name="Baker B.J."/>
            <person name="Banfield J.F."/>
        </authorList>
    </citation>
    <scope>NUCLEOTIDE SEQUENCE</scope>
    <source>
        <strain evidence="15">RIFCSPLOWO2_01_FULL_58_19</strain>
    </source>
</reference>
<dbReference type="Proteomes" id="UP000564964">
    <property type="component" value="Unassembled WGS sequence"/>
</dbReference>
<accession>A0A7J4JHX9</accession>
<evidence type="ECO:0000313" key="15">
    <source>
        <dbReference type="EMBL" id="MBS3063808.1"/>
    </source>
</evidence>
<evidence type="ECO:0000256" key="2">
    <source>
        <dbReference type="ARBA" id="ARBA00007370"/>
    </source>
</evidence>
<dbReference type="PROSITE" id="PS00627">
    <property type="entry name" value="GHMP_KINASES_ATP"/>
    <property type="match status" value="1"/>
</dbReference>
<dbReference type="NCBIfam" id="TIGR00191">
    <property type="entry name" value="thrB"/>
    <property type="match status" value="1"/>
</dbReference>
<evidence type="ECO:0000256" key="4">
    <source>
        <dbReference type="ARBA" id="ARBA00017858"/>
    </source>
</evidence>
<comment type="function">
    <text evidence="11">Catalyzes the ATP-dependent phosphorylation of L-homoserine to L-homoserine phosphate.</text>
</comment>
<name>A0A7J4JHX9_9ARCH</name>
<comment type="catalytic activity">
    <reaction evidence="11">
        <text>L-homoserine + ATP = O-phospho-L-homoserine + ADP + H(+)</text>
        <dbReference type="Rhea" id="RHEA:13985"/>
        <dbReference type="ChEBI" id="CHEBI:15378"/>
        <dbReference type="ChEBI" id="CHEBI:30616"/>
        <dbReference type="ChEBI" id="CHEBI:57476"/>
        <dbReference type="ChEBI" id="CHEBI:57590"/>
        <dbReference type="ChEBI" id="CHEBI:456216"/>
        <dbReference type="EC" id="2.7.1.39"/>
    </reaction>
</comment>
<dbReference type="UniPathway" id="UPA00050">
    <property type="reaction ID" value="UER00064"/>
</dbReference>
<organism evidence="14 16">
    <name type="scientific">Candidatus Iainarchaeum sp</name>
    <dbReference type="NCBI Taxonomy" id="3101447"/>
    <lineage>
        <taxon>Archaea</taxon>
        <taxon>Candidatus Iainarchaeota</taxon>
        <taxon>Candidatus Iainarchaeia</taxon>
        <taxon>Candidatus Iainarchaeales</taxon>
        <taxon>Candidatus Iainarchaeaceae</taxon>
        <taxon>Candidatus Iainarchaeum</taxon>
    </lineage>
</organism>
<comment type="subcellular location">
    <subcellularLocation>
        <location evidence="11">Cytoplasm</location>
    </subcellularLocation>
</comment>
<keyword evidence="5 11" id="KW-0028">Amino-acid biosynthesis</keyword>
<feature type="domain" description="GHMP kinase N-terminal" evidence="12">
    <location>
        <begin position="69"/>
        <end position="150"/>
    </location>
</feature>
<dbReference type="InterPro" id="IPR036554">
    <property type="entry name" value="GHMP_kinase_C_sf"/>
</dbReference>
<proteinExistence type="inferred from homology"/>
<feature type="binding site" evidence="11">
    <location>
        <begin position="92"/>
        <end position="102"/>
    </location>
    <ligand>
        <name>ATP</name>
        <dbReference type="ChEBI" id="CHEBI:30616"/>
    </ligand>
</feature>
<reference evidence="15" key="2">
    <citation type="submission" date="2021-03" db="EMBL/GenBank/DDBJ databases">
        <authorList>
            <person name="Jaffe A."/>
        </authorList>
    </citation>
    <scope>NUCLEOTIDE SEQUENCE</scope>
    <source>
        <strain evidence="15">RIFCSPLOWO2_01_FULL_58_19</strain>
    </source>
</reference>
<dbReference type="PANTHER" id="PTHR20861:SF1">
    <property type="entry name" value="HOMOSERINE KINASE"/>
    <property type="match status" value="1"/>
</dbReference>
<evidence type="ECO:0000256" key="10">
    <source>
        <dbReference type="ARBA" id="ARBA00022840"/>
    </source>
</evidence>
<dbReference type="InterPro" id="IPR006203">
    <property type="entry name" value="GHMP_knse_ATP-bd_CS"/>
</dbReference>
<evidence type="ECO:0000256" key="9">
    <source>
        <dbReference type="ARBA" id="ARBA00022777"/>
    </source>
</evidence>
<evidence type="ECO:0000256" key="11">
    <source>
        <dbReference type="HAMAP-Rule" id="MF_00384"/>
    </source>
</evidence>
<dbReference type="SUPFAM" id="SSF54211">
    <property type="entry name" value="Ribosomal protein S5 domain 2-like"/>
    <property type="match status" value="1"/>
</dbReference>
<dbReference type="PANTHER" id="PTHR20861">
    <property type="entry name" value="HOMOSERINE/4-DIPHOSPHOCYTIDYL-2-C-METHYL-D-ERYTHRITOL KINASE"/>
    <property type="match status" value="1"/>
</dbReference>
<dbReference type="GO" id="GO:0009088">
    <property type="term" value="P:threonine biosynthetic process"/>
    <property type="evidence" value="ECO:0007669"/>
    <property type="project" value="UniProtKB-UniRule"/>
</dbReference>
<gene>
    <name evidence="11" type="primary">thrB</name>
    <name evidence="14" type="ORF">HA252_01165</name>
    <name evidence="15" type="ORF">J4203_08170</name>
</gene>
<dbReference type="GO" id="GO:0005524">
    <property type="term" value="F:ATP binding"/>
    <property type="evidence" value="ECO:0007669"/>
    <property type="project" value="UniProtKB-UniRule"/>
</dbReference>
<comment type="similarity">
    <text evidence="2 11">Belongs to the GHMP kinase family. Homoserine kinase subfamily.</text>
</comment>
<keyword evidence="10 11" id="KW-0067">ATP-binding</keyword>
<keyword evidence="11" id="KW-0963">Cytoplasm</keyword>
<dbReference type="InterPro" id="IPR020568">
    <property type="entry name" value="Ribosomal_Su5_D2-typ_SF"/>
</dbReference>
<dbReference type="Gene3D" id="3.30.70.890">
    <property type="entry name" value="GHMP kinase, C-terminal domain"/>
    <property type="match status" value="1"/>
</dbReference>
<feature type="domain" description="GHMP kinase C-terminal" evidence="13">
    <location>
        <begin position="213"/>
        <end position="287"/>
    </location>
</feature>
<keyword evidence="6 11" id="KW-0808">Transferase</keyword>
<dbReference type="EMBL" id="DUGH01000026">
    <property type="protein sequence ID" value="HIH15995.1"/>
    <property type="molecule type" value="Genomic_DNA"/>
</dbReference>
<dbReference type="PRINTS" id="PR00958">
    <property type="entry name" value="HOMSERKINASE"/>
</dbReference>
<dbReference type="Gene3D" id="3.30.230.10">
    <property type="match status" value="1"/>
</dbReference>
<evidence type="ECO:0000256" key="8">
    <source>
        <dbReference type="ARBA" id="ARBA00022741"/>
    </source>
</evidence>
<sequence>MNKVTCFGPATVANVGPGFDCLGFALEELGDRVTAKKSSEPGIRITKIRGDGGKLPYDVDKNCAGIAAKETLRLLRQAKDWGAELTLEKGLPIGSGLGSSAASAVAAAYAINRLAEKRLDKRALLPACLKSEATVSGFHADNVAPSMLGGFVLIKNMKPLQVIPLGSLHAYAVVTHPDLSISTKTARAILPRQVALEKMVWNTAHLAGIVTGVCTKNIRLVGESICDAVIEPARKHLIPGFDQVKNAALEAGALGCSISGSGPTVFALTEAKQKGRQIGKAMVEAFAKKKVRAEFKVVGISSKGATTAKDRP</sequence>
<dbReference type="SUPFAM" id="SSF55060">
    <property type="entry name" value="GHMP Kinase, C-terminal domain"/>
    <property type="match status" value="1"/>
</dbReference>
<dbReference type="InterPro" id="IPR000870">
    <property type="entry name" value="Homoserine_kinase"/>
</dbReference>
<dbReference type="GO" id="GO:0004413">
    <property type="term" value="F:homoserine kinase activity"/>
    <property type="evidence" value="ECO:0007669"/>
    <property type="project" value="UniProtKB-UniRule"/>
</dbReference>
<dbReference type="Proteomes" id="UP000678237">
    <property type="component" value="Unassembled WGS sequence"/>
</dbReference>
<dbReference type="Pfam" id="PF08544">
    <property type="entry name" value="GHMP_kinases_C"/>
    <property type="match status" value="1"/>
</dbReference>
<dbReference type="InterPro" id="IPR006204">
    <property type="entry name" value="GHMP_kinase_N_dom"/>
</dbReference>
<protein>
    <recommendedName>
        <fullName evidence="4 11">Homoserine kinase</fullName>
        <shortName evidence="11">HK</shortName>
        <shortName evidence="11">HSK</shortName>
        <ecNumber evidence="3 11">2.7.1.39</ecNumber>
    </recommendedName>
</protein>
<evidence type="ECO:0000313" key="14">
    <source>
        <dbReference type="EMBL" id="HIH15995.1"/>
    </source>
</evidence>
<dbReference type="EMBL" id="JAGVWE010000007">
    <property type="protein sequence ID" value="MBS3063808.1"/>
    <property type="molecule type" value="Genomic_DNA"/>
</dbReference>
<evidence type="ECO:0000256" key="7">
    <source>
        <dbReference type="ARBA" id="ARBA00022697"/>
    </source>
</evidence>
<reference evidence="16" key="1">
    <citation type="journal article" date="2020" name="bioRxiv">
        <title>A rank-normalized archaeal taxonomy based on genome phylogeny resolves widespread incomplete and uneven classifications.</title>
        <authorList>
            <person name="Rinke C."/>
            <person name="Chuvochina M."/>
            <person name="Mussig A.J."/>
            <person name="Chaumeil P.-A."/>
            <person name="Waite D.W."/>
            <person name="Whitman W.B."/>
            <person name="Parks D.H."/>
            <person name="Hugenholtz P."/>
        </authorList>
    </citation>
    <scope>NUCLEOTIDE SEQUENCE [LARGE SCALE GENOMIC DNA]</scope>
</reference>
<dbReference type="PIRSF" id="PIRSF000676">
    <property type="entry name" value="Homoser_kin"/>
    <property type="match status" value="1"/>
</dbReference>
<evidence type="ECO:0000256" key="3">
    <source>
        <dbReference type="ARBA" id="ARBA00012078"/>
    </source>
</evidence>
<dbReference type="InterPro" id="IPR014721">
    <property type="entry name" value="Ribsml_uS5_D2-typ_fold_subgr"/>
</dbReference>
<dbReference type="HAMAP" id="MF_00384">
    <property type="entry name" value="Homoser_kinase"/>
    <property type="match status" value="1"/>
</dbReference>